<gene>
    <name evidence="2" type="ORF">niasHT_016761</name>
</gene>
<proteinExistence type="predicted"/>
<feature type="compositionally biased region" description="Basic and acidic residues" evidence="1">
    <location>
        <begin position="49"/>
        <end position="59"/>
    </location>
</feature>
<organism evidence="2 3">
    <name type="scientific">Heterodera trifolii</name>
    <dbReference type="NCBI Taxonomy" id="157864"/>
    <lineage>
        <taxon>Eukaryota</taxon>
        <taxon>Metazoa</taxon>
        <taxon>Ecdysozoa</taxon>
        <taxon>Nematoda</taxon>
        <taxon>Chromadorea</taxon>
        <taxon>Rhabditida</taxon>
        <taxon>Tylenchina</taxon>
        <taxon>Tylenchomorpha</taxon>
        <taxon>Tylenchoidea</taxon>
        <taxon>Heteroderidae</taxon>
        <taxon>Heteroderinae</taxon>
        <taxon>Heterodera</taxon>
    </lineage>
</organism>
<dbReference type="EMBL" id="JBICBT010000439">
    <property type="protein sequence ID" value="KAL3113671.1"/>
    <property type="molecule type" value="Genomic_DNA"/>
</dbReference>
<sequence length="93" mass="10590">MASKNAEMQQQKREGDGGRFYDQNRQKNERTDGWESANECPRGRQMKMNGDDPTERSQWTEEPSGEVTLGKVNGEGPLAEAISKKQKMDKEKL</sequence>
<feature type="region of interest" description="Disordered" evidence="1">
    <location>
        <begin position="1"/>
        <end position="93"/>
    </location>
</feature>
<feature type="compositionally biased region" description="Basic and acidic residues" evidence="1">
    <location>
        <begin position="82"/>
        <end position="93"/>
    </location>
</feature>
<evidence type="ECO:0000256" key="1">
    <source>
        <dbReference type="SAM" id="MobiDB-lite"/>
    </source>
</evidence>
<dbReference type="Proteomes" id="UP001620626">
    <property type="component" value="Unassembled WGS sequence"/>
</dbReference>
<name>A0ABD2LEQ1_9BILA</name>
<keyword evidence="3" id="KW-1185">Reference proteome</keyword>
<accession>A0ABD2LEQ1</accession>
<evidence type="ECO:0000313" key="2">
    <source>
        <dbReference type="EMBL" id="KAL3113671.1"/>
    </source>
</evidence>
<reference evidence="2 3" key="1">
    <citation type="submission" date="2024-10" db="EMBL/GenBank/DDBJ databases">
        <authorList>
            <person name="Kim D."/>
        </authorList>
    </citation>
    <scope>NUCLEOTIDE SEQUENCE [LARGE SCALE GENOMIC DNA]</scope>
    <source>
        <strain evidence="2">BH-2024</strain>
    </source>
</reference>
<comment type="caution">
    <text evidence="2">The sequence shown here is derived from an EMBL/GenBank/DDBJ whole genome shotgun (WGS) entry which is preliminary data.</text>
</comment>
<dbReference type="AlphaFoldDB" id="A0ABD2LEQ1"/>
<evidence type="ECO:0000313" key="3">
    <source>
        <dbReference type="Proteomes" id="UP001620626"/>
    </source>
</evidence>
<feature type="compositionally biased region" description="Basic and acidic residues" evidence="1">
    <location>
        <begin position="10"/>
        <end position="33"/>
    </location>
</feature>
<protein>
    <submittedName>
        <fullName evidence="2">Uncharacterized protein</fullName>
    </submittedName>
</protein>